<dbReference type="GO" id="GO:0005739">
    <property type="term" value="C:mitochondrion"/>
    <property type="evidence" value="ECO:0007669"/>
    <property type="project" value="UniProtKB-SubCell"/>
</dbReference>
<dbReference type="Pfam" id="PF08240">
    <property type="entry name" value="ADH_N"/>
    <property type="match status" value="1"/>
</dbReference>
<evidence type="ECO:0000256" key="9">
    <source>
        <dbReference type="ARBA" id="ARBA00023128"/>
    </source>
</evidence>
<evidence type="ECO:0000256" key="1">
    <source>
        <dbReference type="ARBA" id="ARBA00004173"/>
    </source>
</evidence>
<dbReference type="EC" id="1.3.1.104" evidence="11"/>
<evidence type="ECO:0000256" key="5">
    <source>
        <dbReference type="ARBA" id="ARBA00022857"/>
    </source>
</evidence>
<accession>A0A7R8VH10</accession>
<dbReference type="InterPro" id="IPR036291">
    <property type="entry name" value="NAD(P)-bd_dom_sf"/>
</dbReference>
<dbReference type="InterPro" id="IPR013149">
    <property type="entry name" value="ADH-like_C"/>
</dbReference>
<feature type="domain" description="Enoyl reductase (ER)" evidence="15">
    <location>
        <begin position="314"/>
        <end position="626"/>
    </location>
</feature>
<protein>
    <recommendedName>
        <fullName evidence="12">Enoyl-[acyl-carrier-protein] reductase, mitochondrial</fullName>
        <ecNumber evidence="11">1.3.1.104</ecNumber>
    </recommendedName>
    <alternativeName>
        <fullName evidence="13">2-enoyl thioester reductase</fullName>
    </alternativeName>
</protein>
<sequence>MRKVEFRDSVSVFVWRESGKSFWKTTLNTLDRDTNLDTPIIGSLVYCESDASDHATTHKGYKNTYGHWARRASCLMLDIIRISGVALHRGLVHEVTSIDCFLLVLSLDLCPDKLFGPVWGLVSETPSLSGCKRDVHASLVTAGCTGAGVADVDWPGADPGSLVYNCLKRCSIAVIDCCRSDVIALSPLNTLSGGVAGDLCCTFPAGGLEAGDSDDSRSGWVETVLPERRSVVEVVADSVLTLNEIISILDDDDENILEAKDFMSPPENHSLSDKDSVDEDVINNLSGNQLRANTELHTKHLGETTDYCKQDILHSTSNIYWSPQVLVRMLAAPLNPADINTIQGVYPAKPPLPAVPGNEGVGEILSVGSDVKNLRPGDRVIPKEASAWGTWRSHAVSDAQRLSKIPKEIGIVEAATMSVNPSTAYRMLKDFVKLSAGDTVIQNGANSAAGQNVIQLCNVWGLISVNIVRDRPNIDELKIFLKNLGATHILTEQELSKTDIFKSKAVSKAKLALNCVGGKSAVEVLRQLDHKGVMVTYGGMSREPVTLPTSSLIFKDISARGFWMSRWTKEHQGTQEQETMQRDIAQLLIDGKLRAPIHKLLPLRDYQEAINSTLNAKGFTGLKYIFDFQGLDSST</sequence>
<comment type="subcellular location">
    <subcellularLocation>
        <location evidence="1">Mitochondrion</location>
    </subcellularLocation>
</comment>
<name>A0A7R8VH10_TIMDO</name>
<evidence type="ECO:0000256" key="4">
    <source>
        <dbReference type="ARBA" id="ARBA00022832"/>
    </source>
</evidence>
<evidence type="ECO:0000256" key="11">
    <source>
        <dbReference type="ARBA" id="ARBA00038963"/>
    </source>
</evidence>
<comment type="similarity">
    <text evidence="2">Belongs to the zinc-containing alcohol dehydrogenase family. Quinone oxidoreductase subfamily.</text>
</comment>
<dbReference type="Gene3D" id="3.90.180.10">
    <property type="entry name" value="Medium-chain alcohol dehydrogenases, catalytic domain"/>
    <property type="match status" value="1"/>
</dbReference>
<gene>
    <name evidence="16" type="ORF">TDIB3V08_LOCUS4610</name>
</gene>
<dbReference type="AlphaFoldDB" id="A0A7R8VH10"/>
<dbReference type="SUPFAM" id="SSF50129">
    <property type="entry name" value="GroES-like"/>
    <property type="match status" value="1"/>
</dbReference>
<keyword evidence="7" id="KW-0560">Oxidoreductase</keyword>
<dbReference type="SMART" id="SM00829">
    <property type="entry name" value="PKS_ER"/>
    <property type="match status" value="1"/>
</dbReference>
<keyword evidence="3" id="KW-0444">Lipid biosynthesis</keyword>
<dbReference type="Gene3D" id="3.40.50.720">
    <property type="entry name" value="NAD(P)-binding Rossmann-like Domain"/>
    <property type="match status" value="1"/>
</dbReference>
<dbReference type="InterPro" id="IPR020843">
    <property type="entry name" value="ER"/>
</dbReference>
<evidence type="ECO:0000256" key="7">
    <source>
        <dbReference type="ARBA" id="ARBA00023002"/>
    </source>
</evidence>
<keyword evidence="8" id="KW-0443">Lipid metabolism</keyword>
<dbReference type="EMBL" id="OA566120">
    <property type="protein sequence ID" value="CAD7198329.1"/>
    <property type="molecule type" value="Genomic_DNA"/>
</dbReference>
<comment type="catalytic activity">
    <reaction evidence="14">
        <text>a 2,3-saturated acyl-[ACP] + NADP(+) = a (2E)-enoyl-[ACP] + NADPH + H(+)</text>
        <dbReference type="Rhea" id="RHEA:22564"/>
        <dbReference type="Rhea" id="RHEA-COMP:9925"/>
        <dbReference type="Rhea" id="RHEA-COMP:9926"/>
        <dbReference type="ChEBI" id="CHEBI:15378"/>
        <dbReference type="ChEBI" id="CHEBI:57783"/>
        <dbReference type="ChEBI" id="CHEBI:58349"/>
        <dbReference type="ChEBI" id="CHEBI:78784"/>
        <dbReference type="ChEBI" id="CHEBI:78785"/>
        <dbReference type="EC" id="1.3.1.104"/>
    </reaction>
</comment>
<dbReference type="InterPro" id="IPR051034">
    <property type="entry name" value="Mito_Enoyl-ACP_Reductase"/>
</dbReference>
<dbReference type="Pfam" id="PF00107">
    <property type="entry name" value="ADH_zinc_N"/>
    <property type="match status" value="1"/>
</dbReference>
<dbReference type="GO" id="GO:0006633">
    <property type="term" value="P:fatty acid biosynthetic process"/>
    <property type="evidence" value="ECO:0007669"/>
    <property type="project" value="UniProtKB-KW"/>
</dbReference>
<evidence type="ECO:0000313" key="16">
    <source>
        <dbReference type="EMBL" id="CAD7198329.1"/>
    </source>
</evidence>
<evidence type="ECO:0000256" key="12">
    <source>
        <dbReference type="ARBA" id="ARBA00041058"/>
    </source>
</evidence>
<evidence type="ECO:0000256" key="6">
    <source>
        <dbReference type="ARBA" id="ARBA00022946"/>
    </source>
</evidence>
<keyword evidence="4" id="KW-0276">Fatty acid metabolism</keyword>
<evidence type="ECO:0000256" key="10">
    <source>
        <dbReference type="ARBA" id="ARBA00023160"/>
    </source>
</evidence>
<dbReference type="CDD" id="cd08290">
    <property type="entry name" value="ETR"/>
    <property type="match status" value="1"/>
</dbReference>
<dbReference type="GO" id="GO:0141148">
    <property type="term" value="F:enoyl-[acyl-carrier-protein] reductase (NADPH) activity"/>
    <property type="evidence" value="ECO:0007669"/>
    <property type="project" value="UniProtKB-EC"/>
</dbReference>
<proteinExistence type="inferred from homology"/>
<keyword evidence="9" id="KW-0496">Mitochondrion</keyword>
<evidence type="ECO:0000256" key="8">
    <source>
        <dbReference type="ARBA" id="ARBA00023098"/>
    </source>
</evidence>
<dbReference type="FunFam" id="3.40.50.720:FF:000112">
    <property type="entry name" value="Enoyl-[acyl-carrier-protein] reductase 1, mitochondrial"/>
    <property type="match status" value="1"/>
</dbReference>
<organism evidence="16">
    <name type="scientific">Timema douglasi</name>
    <name type="common">Walking stick</name>
    <dbReference type="NCBI Taxonomy" id="61478"/>
    <lineage>
        <taxon>Eukaryota</taxon>
        <taxon>Metazoa</taxon>
        <taxon>Ecdysozoa</taxon>
        <taxon>Arthropoda</taxon>
        <taxon>Hexapoda</taxon>
        <taxon>Insecta</taxon>
        <taxon>Pterygota</taxon>
        <taxon>Neoptera</taxon>
        <taxon>Polyneoptera</taxon>
        <taxon>Phasmatodea</taxon>
        <taxon>Timematodea</taxon>
        <taxon>Timematoidea</taxon>
        <taxon>Timematidae</taxon>
        <taxon>Timema</taxon>
    </lineage>
</organism>
<evidence type="ECO:0000256" key="13">
    <source>
        <dbReference type="ARBA" id="ARBA00042123"/>
    </source>
</evidence>
<reference evidence="16" key="1">
    <citation type="submission" date="2020-11" db="EMBL/GenBank/DDBJ databases">
        <authorList>
            <person name="Tran Van P."/>
        </authorList>
    </citation>
    <scope>NUCLEOTIDE SEQUENCE</scope>
</reference>
<dbReference type="PANTHER" id="PTHR43981:SF2">
    <property type="entry name" value="ENOYL-[ACYL-CARRIER-PROTEIN] REDUCTASE, MITOCHONDRIAL"/>
    <property type="match status" value="1"/>
</dbReference>
<evidence type="ECO:0000256" key="14">
    <source>
        <dbReference type="ARBA" id="ARBA00048843"/>
    </source>
</evidence>
<keyword evidence="5" id="KW-0521">NADP</keyword>
<dbReference type="InterPro" id="IPR013154">
    <property type="entry name" value="ADH-like_N"/>
</dbReference>
<dbReference type="SUPFAM" id="SSF51735">
    <property type="entry name" value="NAD(P)-binding Rossmann-fold domains"/>
    <property type="match status" value="1"/>
</dbReference>
<evidence type="ECO:0000256" key="3">
    <source>
        <dbReference type="ARBA" id="ARBA00022516"/>
    </source>
</evidence>
<evidence type="ECO:0000259" key="15">
    <source>
        <dbReference type="SMART" id="SM00829"/>
    </source>
</evidence>
<keyword evidence="6" id="KW-0809">Transit peptide</keyword>
<dbReference type="InterPro" id="IPR011032">
    <property type="entry name" value="GroES-like_sf"/>
</dbReference>
<evidence type="ECO:0000256" key="2">
    <source>
        <dbReference type="ARBA" id="ARBA00010371"/>
    </source>
</evidence>
<keyword evidence="10" id="KW-0275">Fatty acid biosynthesis</keyword>
<dbReference type="PANTHER" id="PTHR43981">
    <property type="entry name" value="ENOYL-[ACYL-CARRIER-PROTEIN] REDUCTASE, MITOCHONDRIAL"/>
    <property type="match status" value="1"/>
</dbReference>